<organism evidence="1 2">
    <name type="scientific">Euroglyphus maynei</name>
    <name type="common">Mayne's house dust mite</name>
    <dbReference type="NCBI Taxonomy" id="6958"/>
    <lineage>
        <taxon>Eukaryota</taxon>
        <taxon>Metazoa</taxon>
        <taxon>Ecdysozoa</taxon>
        <taxon>Arthropoda</taxon>
        <taxon>Chelicerata</taxon>
        <taxon>Arachnida</taxon>
        <taxon>Acari</taxon>
        <taxon>Acariformes</taxon>
        <taxon>Sarcoptiformes</taxon>
        <taxon>Astigmata</taxon>
        <taxon>Psoroptidia</taxon>
        <taxon>Analgoidea</taxon>
        <taxon>Pyroglyphidae</taxon>
        <taxon>Pyroglyphinae</taxon>
        <taxon>Euroglyphus</taxon>
    </lineage>
</organism>
<dbReference type="Proteomes" id="UP000194236">
    <property type="component" value="Unassembled WGS sequence"/>
</dbReference>
<dbReference type="AlphaFoldDB" id="A0A1Y3BNJ5"/>
<gene>
    <name evidence="1" type="ORF">BLA29_007718</name>
</gene>
<protein>
    <submittedName>
        <fullName evidence="1">Uncharacterized protein</fullName>
    </submittedName>
</protein>
<dbReference type="Gene3D" id="1.25.40.10">
    <property type="entry name" value="Tetratricopeptide repeat domain"/>
    <property type="match status" value="1"/>
</dbReference>
<dbReference type="EMBL" id="MUJZ01013298">
    <property type="protein sequence ID" value="OTF81508.1"/>
    <property type="molecule type" value="Genomic_DNA"/>
</dbReference>
<keyword evidence="2" id="KW-1185">Reference proteome</keyword>
<dbReference type="Pfam" id="PF12895">
    <property type="entry name" value="ANAPC3"/>
    <property type="match status" value="1"/>
</dbReference>
<dbReference type="OrthoDB" id="10006270at2759"/>
<name>A0A1Y3BNJ5_EURMA</name>
<proteinExistence type="predicted"/>
<comment type="caution">
    <text evidence="1">The sequence shown here is derived from an EMBL/GenBank/DDBJ whole genome shotgun (WGS) entry which is preliminary data.</text>
</comment>
<feature type="non-terminal residue" evidence="1">
    <location>
        <position position="186"/>
    </location>
</feature>
<sequence>MANPNTKSTANTSVFHTFNKAYNNLKITKEQIYSNVDEIKKIRDDFEQMFMIDTAKFFTDKLITLEQDHNDDEIYRMAKLLHQKEQYHRAALMITSNNFHLKNLSARFLAAKCYFDCKEYSKSLEILNLPIDNLSFDEKGGSFNQWKSSIQLLKGHIHEALNDKELANKCFFDALVLDPFCYEAFQ</sequence>
<dbReference type="InterPro" id="IPR011990">
    <property type="entry name" value="TPR-like_helical_dom_sf"/>
</dbReference>
<evidence type="ECO:0000313" key="1">
    <source>
        <dbReference type="EMBL" id="OTF81508.1"/>
    </source>
</evidence>
<accession>A0A1Y3BNJ5</accession>
<evidence type="ECO:0000313" key="2">
    <source>
        <dbReference type="Proteomes" id="UP000194236"/>
    </source>
</evidence>
<reference evidence="1 2" key="1">
    <citation type="submission" date="2017-03" db="EMBL/GenBank/DDBJ databases">
        <title>Genome Survey of Euroglyphus maynei.</title>
        <authorList>
            <person name="Arlian L.G."/>
            <person name="Morgan M.S."/>
            <person name="Rider S.D."/>
        </authorList>
    </citation>
    <scope>NUCLEOTIDE SEQUENCE [LARGE SCALE GENOMIC DNA]</scope>
    <source>
        <strain evidence="1">Arlian Lab</strain>
        <tissue evidence="1">Whole body</tissue>
    </source>
</reference>
<dbReference type="SUPFAM" id="SSF48452">
    <property type="entry name" value="TPR-like"/>
    <property type="match status" value="1"/>
</dbReference>